<proteinExistence type="predicted"/>
<dbReference type="EMBL" id="FR695873">
    <property type="protein sequence ID" value="CBX29908.1"/>
    <property type="molecule type" value="Genomic_DNA"/>
</dbReference>
<name>E1YH64_9BACT</name>
<sequence>MFQAGNIKVAYINRCPIKQKIKVLGAIAGANLFRAEVGANEIQKGGLTVFVRLFTFEYIW</sequence>
<protein>
    <submittedName>
        <fullName evidence="1">Uncharacterized protein</fullName>
    </submittedName>
</protein>
<gene>
    <name evidence="1" type="ORF">N47_F16030</name>
</gene>
<evidence type="ECO:0000313" key="1">
    <source>
        <dbReference type="EMBL" id="CBX29908.1"/>
    </source>
</evidence>
<reference evidence="1" key="1">
    <citation type="journal article" date="2011" name="Environ. Microbiol.">
        <title>Genomic insights into the metabolic potential of the polycyclic aromatic hydrocarbon degrading sulfate-reducing Deltaproteobacterium N47.</title>
        <authorList>
            <person name="Bergmann F."/>
            <person name="Selesi D."/>
            <person name="Weinmaier T."/>
            <person name="Tischler P."/>
            <person name="Rattei T."/>
            <person name="Meckenstock R.U."/>
        </authorList>
    </citation>
    <scope>NUCLEOTIDE SEQUENCE</scope>
</reference>
<accession>E1YH64</accession>
<dbReference type="AlphaFoldDB" id="E1YH64"/>
<organism evidence="1">
    <name type="scientific">uncultured Desulfobacterium sp</name>
    <dbReference type="NCBI Taxonomy" id="201089"/>
    <lineage>
        <taxon>Bacteria</taxon>
        <taxon>Pseudomonadati</taxon>
        <taxon>Thermodesulfobacteriota</taxon>
        <taxon>Desulfobacteria</taxon>
        <taxon>Desulfobacterales</taxon>
        <taxon>Desulfobacteriaceae</taxon>
        <taxon>Desulfobacterium</taxon>
        <taxon>environmental samples</taxon>
    </lineage>
</organism>